<dbReference type="PANTHER" id="PTHR37316:SF3">
    <property type="entry name" value="TEICHOIC ACID GLYCEROL-PHOSPHATE TRANSFERASE"/>
    <property type="match status" value="1"/>
</dbReference>
<keyword evidence="6 7" id="KW-0472">Membrane</keyword>
<keyword evidence="7" id="KW-0812">Transmembrane</keyword>
<feature type="transmembrane region" description="Helical" evidence="7">
    <location>
        <begin position="16"/>
        <end position="34"/>
    </location>
</feature>
<reference evidence="8" key="1">
    <citation type="submission" date="2019-05" db="EMBL/GenBank/DDBJ databases">
        <title>Isolation and characterization of methanogens from the cold seep sediment at Four-Way Closure Ridge.</title>
        <authorList>
            <person name="You Y.-T."/>
            <person name="Chen S.-C."/>
            <person name="Zhang W.-L."/>
            <person name="Lai M.-C."/>
        </authorList>
    </citation>
    <scope>NUCLEOTIDE SEQUENCE</scope>
    <source>
        <strain evidence="8">FWC-SCC3</strain>
    </source>
</reference>
<evidence type="ECO:0000256" key="1">
    <source>
        <dbReference type="ARBA" id="ARBA00004202"/>
    </source>
</evidence>
<evidence type="ECO:0000256" key="6">
    <source>
        <dbReference type="ARBA" id="ARBA00023136"/>
    </source>
</evidence>
<name>A0ABT8M4T0_9EURY</name>
<keyword evidence="4" id="KW-0808">Transferase</keyword>
<evidence type="ECO:0000313" key="9">
    <source>
        <dbReference type="Proteomes" id="UP001168423"/>
    </source>
</evidence>
<dbReference type="InterPro" id="IPR007554">
    <property type="entry name" value="Glycerophosphate_synth"/>
</dbReference>
<dbReference type="InterPro" id="IPR043148">
    <property type="entry name" value="TagF_C"/>
</dbReference>
<keyword evidence="3" id="KW-1003">Cell membrane</keyword>
<dbReference type="InterPro" id="IPR051612">
    <property type="entry name" value="Teichoic_Acid_Biosynth"/>
</dbReference>
<dbReference type="Gene3D" id="3.40.50.12580">
    <property type="match status" value="1"/>
</dbReference>
<comment type="similarity">
    <text evidence="2">Belongs to the CDP-glycerol glycerophosphotransferase family.</text>
</comment>
<dbReference type="Pfam" id="PF04464">
    <property type="entry name" value="Glyphos_transf"/>
    <property type="match status" value="1"/>
</dbReference>
<evidence type="ECO:0000256" key="7">
    <source>
        <dbReference type="SAM" id="Phobius"/>
    </source>
</evidence>
<comment type="subcellular location">
    <subcellularLocation>
        <location evidence="1">Cell membrane</location>
        <topology evidence="1">Peripheral membrane protein</topology>
    </subcellularLocation>
</comment>
<evidence type="ECO:0008006" key="10">
    <source>
        <dbReference type="Google" id="ProtNLM"/>
    </source>
</evidence>
<keyword evidence="5" id="KW-0777">Teichoic acid biosynthesis</keyword>
<keyword evidence="7" id="KW-1133">Transmembrane helix</keyword>
<organism evidence="8 9">
    <name type="scientific">Methanoculleus methanifontis</name>
    <dbReference type="NCBI Taxonomy" id="2584086"/>
    <lineage>
        <taxon>Archaea</taxon>
        <taxon>Methanobacteriati</taxon>
        <taxon>Methanobacteriota</taxon>
        <taxon>Stenosarchaea group</taxon>
        <taxon>Methanomicrobia</taxon>
        <taxon>Methanomicrobiales</taxon>
        <taxon>Methanomicrobiaceae</taxon>
        <taxon>Methanoculleus</taxon>
    </lineage>
</organism>
<keyword evidence="9" id="KW-1185">Reference proteome</keyword>
<evidence type="ECO:0000256" key="2">
    <source>
        <dbReference type="ARBA" id="ARBA00010488"/>
    </source>
</evidence>
<dbReference type="InterPro" id="IPR043149">
    <property type="entry name" value="TagF_N"/>
</dbReference>
<dbReference type="Gene3D" id="3.40.50.11820">
    <property type="match status" value="1"/>
</dbReference>
<dbReference type="EMBL" id="VCYI01000015">
    <property type="protein sequence ID" value="MDN7013575.1"/>
    <property type="molecule type" value="Genomic_DNA"/>
</dbReference>
<evidence type="ECO:0000313" key="8">
    <source>
        <dbReference type="EMBL" id="MDN7013575.1"/>
    </source>
</evidence>
<proteinExistence type="inferred from homology"/>
<protein>
    <recommendedName>
        <fullName evidence="10">CDP-glycerol:poly(Glycerophosphate) glycerophosphotransferase</fullName>
    </recommendedName>
</protein>
<evidence type="ECO:0000256" key="4">
    <source>
        <dbReference type="ARBA" id="ARBA00022679"/>
    </source>
</evidence>
<sequence>MSFITKILDFSKDSPIVYPLLVLYQFILIFFRFVDFMWPKEDNLLVFSGQAGQKLSGNSKYLFQKFIEHYSDEFQTVWITRNQSLVESKYSERSKNCRAVYQYSLDGILTLLRARVIFYVMGGADIPFVAFSQKTITIQLWHGVPIKRIGVTQKLESNKRFSFARFLETPQFTYWISSSAIDRNSTALCSGLPIDRVVITGYPRNDYLVEQKKAPSSEILVRFPYLQKKIILYAPTWRERAKTRFFPFDDFCLGEIKAFLETNDAYLLLRSHRMDDISARVEKNSDGPLTGDRVIAATSDVFEDVQELLPFVDILISDYSSIWVDYLLLDRPLIFVPYDLESYENDRGLLYDYYQITPGPKISTNKELIEAMQEYIHNPEKDSEKRACIREIFHKYEDGLSYMRIYEIIKRCK</sequence>
<evidence type="ECO:0000256" key="3">
    <source>
        <dbReference type="ARBA" id="ARBA00022475"/>
    </source>
</evidence>
<comment type="caution">
    <text evidence="8">The sequence shown here is derived from an EMBL/GenBank/DDBJ whole genome shotgun (WGS) entry which is preliminary data.</text>
</comment>
<dbReference type="SUPFAM" id="SSF53756">
    <property type="entry name" value="UDP-Glycosyltransferase/glycogen phosphorylase"/>
    <property type="match status" value="1"/>
</dbReference>
<dbReference type="PANTHER" id="PTHR37316">
    <property type="entry name" value="TEICHOIC ACID GLYCEROL-PHOSPHATE PRIMASE"/>
    <property type="match status" value="1"/>
</dbReference>
<dbReference type="Proteomes" id="UP001168423">
    <property type="component" value="Unassembled WGS sequence"/>
</dbReference>
<gene>
    <name evidence="8" type="ORF">FGW20_11135</name>
</gene>
<evidence type="ECO:0000256" key="5">
    <source>
        <dbReference type="ARBA" id="ARBA00022944"/>
    </source>
</evidence>
<accession>A0ABT8M4T0</accession>